<organism evidence="1 2">
    <name type="scientific">Rotaria magnacalcarata</name>
    <dbReference type="NCBI Taxonomy" id="392030"/>
    <lineage>
        <taxon>Eukaryota</taxon>
        <taxon>Metazoa</taxon>
        <taxon>Spiralia</taxon>
        <taxon>Gnathifera</taxon>
        <taxon>Rotifera</taxon>
        <taxon>Eurotatoria</taxon>
        <taxon>Bdelloidea</taxon>
        <taxon>Philodinida</taxon>
        <taxon>Philodinidae</taxon>
        <taxon>Rotaria</taxon>
    </lineage>
</organism>
<evidence type="ECO:0000313" key="2">
    <source>
        <dbReference type="Proteomes" id="UP000663866"/>
    </source>
</evidence>
<keyword evidence="2" id="KW-1185">Reference proteome</keyword>
<evidence type="ECO:0000313" key="1">
    <source>
        <dbReference type="EMBL" id="CAF4064431.1"/>
    </source>
</evidence>
<protein>
    <submittedName>
        <fullName evidence="1">Uncharacterized protein</fullName>
    </submittedName>
</protein>
<sequence length="533" mass="61083">MKTGEKSCVADIRFNQKVTDKRSEQFQRKFNVNVERQCLPAIGRSSDSFSCSNNPSYIIYDAIDIDLSYQKRVDEKPMSLNMKVNIPQQNPISIKYDEIIRSKKSFNGILKYSFNANDSAAEKTYTCDVNQPYVDSYSMNCQRERTNLTIDIDPKTGNKKFIVDLNRFTGERFGYETAFNFSTREIETTYYTLVTSRMMKHRFGTLSVITAKQKDQEVQCITTSTADFAGYKIRFLSANIKLNFKEKSICVPIDISRFDADSKSNTISLSETYPQQRDSSQVLGKIGSHNGLFGLETVKKSYKLQIGDASLTVYDVQHWKTYLENIQVELLMMQMEIVIHERIVNFVRKLLVSFEKVAKRNSEQRKAIFKAIDDASKGDDNEWFRVLVADIDSNAVAAATDDELTKVFKKLGNSSNLLISNMQQISQRINQRRECIRHLQKASMNNTNSEILYSIDRRPGTNSETNKLVLLMNRFQTRGKTFQHCSKTVRTFDKRLFKRNPSLTPEFNAVIANTGHTIDLFGDCVLAHDFGGL</sequence>
<accession>A0A819S5K6</accession>
<proteinExistence type="predicted"/>
<name>A0A819S5K6_9BILA</name>
<reference evidence="1" key="1">
    <citation type="submission" date="2021-02" db="EMBL/GenBank/DDBJ databases">
        <authorList>
            <person name="Nowell W R."/>
        </authorList>
    </citation>
    <scope>NUCLEOTIDE SEQUENCE</scope>
</reference>
<dbReference type="EMBL" id="CAJOBG010003462">
    <property type="protein sequence ID" value="CAF4064431.1"/>
    <property type="molecule type" value="Genomic_DNA"/>
</dbReference>
<dbReference type="Proteomes" id="UP000663866">
    <property type="component" value="Unassembled WGS sequence"/>
</dbReference>
<comment type="caution">
    <text evidence="1">The sequence shown here is derived from an EMBL/GenBank/DDBJ whole genome shotgun (WGS) entry which is preliminary data.</text>
</comment>
<gene>
    <name evidence="1" type="ORF">OVN521_LOCUS18809</name>
</gene>
<dbReference type="AlphaFoldDB" id="A0A819S5K6"/>